<dbReference type="InterPro" id="IPR036365">
    <property type="entry name" value="PGBD-like_sf"/>
</dbReference>
<protein>
    <submittedName>
        <fullName evidence="4">Family 10 glycosylhydrolase</fullName>
    </submittedName>
</protein>
<evidence type="ECO:0000259" key="2">
    <source>
        <dbReference type="Pfam" id="PF01471"/>
    </source>
</evidence>
<proteinExistence type="predicted"/>
<dbReference type="InterPro" id="IPR003790">
    <property type="entry name" value="GHL10"/>
</dbReference>
<feature type="domain" description="Glycosyl hydrolase-like 10" evidence="3">
    <location>
        <begin position="3"/>
        <end position="301"/>
    </location>
</feature>
<evidence type="ECO:0000259" key="3">
    <source>
        <dbReference type="Pfam" id="PF02638"/>
    </source>
</evidence>
<accession>A0A846HKU0</accession>
<dbReference type="InterPro" id="IPR052177">
    <property type="entry name" value="Divisome_Glycosyl_Hydrolase"/>
</dbReference>
<dbReference type="Pfam" id="PF02638">
    <property type="entry name" value="GHL10"/>
    <property type="match status" value="1"/>
</dbReference>
<evidence type="ECO:0000256" key="1">
    <source>
        <dbReference type="ARBA" id="ARBA00022729"/>
    </source>
</evidence>
<keyword evidence="1" id="KW-0732">Signal</keyword>
<dbReference type="AlphaFoldDB" id="A0A846HKU0"/>
<dbReference type="SUPFAM" id="SSF47090">
    <property type="entry name" value="PGBD-like"/>
    <property type="match status" value="1"/>
</dbReference>
<dbReference type="InterPro" id="IPR036366">
    <property type="entry name" value="PGBDSf"/>
</dbReference>
<keyword evidence="5" id="KW-1185">Reference proteome</keyword>
<comment type="caution">
    <text evidence="4">The sequence shown here is derived from an EMBL/GenBank/DDBJ whole genome shotgun (WGS) entry which is preliminary data.</text>
</comment>
<dbReference type="Gene3D" id="3.20.20.80">
    <property type="entry name" value="Glycosidases"/>
    <property type="match status" value="1"/>
</dbReference>
<evidence type="ECO:0000313" key="5">
    <source>
        <dbReference type="Proteomes" id="UP000031549"/>
    </source>
</evidence>
<dbReference type="InterPro" id="IPR002477">
    <property type="entry name" value="Peptidoglycan-bd-like"/>
</dbReference>
<gene>
    <name evidence="4" type="ORF">PI95_031905</name>
</gene>
<dbReference type="PANTHER" id="PTHR43405">
    <property type="entry name" value="GLYCOSYL HYDROLASE DIGH"/>
    <property type="match status" value="1"/>
</dbReference>
<evidence type="ECO:0000313" key="4">
    <source>
        <dbReference type="EMBL" id="NEU76980.1"/>
    </source>
</evidence>
<reference evidence="4 5" key="1">
    <citation type="journal article" date="2015" name="Genome Announc.">
        <title>Draft Genome Sequence of Cyanobacterium Hassallia byssoidea Strain VB512170, Isolated from Monuments in India.</title>
        <authorList>
            <person name="Singh D."/>
            <person name="Chandrababunaidu M.M."/>
            <person name="Panda A."/>
            <person name="Sen D."/>
            <person name="Bhattacharyya S."/>
            <person name="Adhikary S.P."/>
            <person name="Tripathy S."/>
        </authorList>
    </citation>
    <scope>NUCLEOTIDE SEQUENCE [LARGE SCALE GENOMIC DNA]</scope>
    <source>
        <strain evidence="4 5">VB512170</strain>
    </source>
</reference>
<dbReference type="PANTHER" id="PTHR43405:SF1">
    <property type="entry name" value="GLYCOSYL HYDROLASE DIGH"/>
    <property type="match status" value="1"/>
</dbReference>
<feature type="domain" description="Peptidoglycan binding-like" evidence="2">
    <location>
        <begin position="356"/>
        <end position="411"/>
    </location>
</feature>
<name>A0A846HKU0_9CYAN</name>
<keyword evidence="4" id="KW-0378">Hydrolase</keyword>
<dbReference type="Proteomes" id="UP000031549">
    <property type="component" value="Unassembled WGS sequence"/>
</dbReference>
<dbReference type="EMBL" id="JTCM02000145">
    <property type="protein sequence ID" value="NEU76980.1"/>
    <property type="molecule type" value="Genomic_DNA"/>
</dbReference>
<dbReference type="Gene3D" id="1.10.101.10">
    <property type="entry name" value="PGBD-like superfamily/PGBD"/>
    <property type="match status" value="1"/>
</dbReference>
<sequence>MKKIRGVWLTTAASNVLSSKANIVEAMKLLADTGFNTVFPVVWNNGYTLYPSAALKKNFGIEILPAFKGRDILAEVIEAATPLKLEVIPWFEYGFAAAYKNNGGHIIEKKPEWEGKDKKQQRLIKNDIVWMNSLDPEVQNFVLNLFLEVAKNYQIAGVQGDDRLPAMPSEGGYDNKTKVLYRNQFGEDPPLDFKNPPWLQWRANILNDFLAKLYREVKKINPNLIVSMSPSSYPFGFNEYLQDVPTWINRQIVDFIHPQLYTQGLDAYKGFVDNVVDRFQQKNLSKISPGILIRSGNYQITPDTLWESIRHNRRSGIRGEILFFFEGLKANNQALANFLKSKNYANLVYLQYGNIGSDVQELQQKLKDKGYKVGKTDGNFGSLTKLAVEKFQKDNLLEPDGVFGPESYAKLIANKL</sequence>
<dbReference type="InterPro" id="IPR017853">
    <property type="entry name" value="GH"/>
</dbReference>
<dbReference type="SUPFAM" id="SSF51445">
    <property type="entry name" value="(Trans)glycosidases"/>
    <property type="match status" value="1"/>
</dbReference>
<organism evidence="4 5">
    <name type="scientific">Hassallia byssoidea VB512170</name>
    <dbReference type="NCBI Taxonomy" id="1304833"/>
    <lineage>
        <taxon>Bacteria</taxon>
        <taxon>Bacillati</taxon>
        <taxon>Cyanobacteriota</taxon>
        <taxon>Cyanophyceae</taxon>
        <taxon>Nostocales</taxon>
        <taxon>Tolypothrichaceae</taxon>
        <taxon>Hassallia</taxon>
    </lineage>
</organism>
<dbReference type="Pfam" id="PF01471">
    <property type="entry name" value="PG_binding_1"/>
    <property type="match status" value="1"/>
</dbReference>
<dbReference type="GO" id="GO:0016787">
    <property type="term" value="F:hydrolase activity"/>
    <property type="evidence" value="ECO:0007669"/>
    <property type="project" value="UniProtKB-KW"/>
</dbReference>